<reference evidence="2" key="1">
    <citation type="submission" date="2013-10" db="EMBL/GenBank/DDBJ databases">
        <title>Genome sequencing of Onchocerca volvulus.</title>
        <authorList>
            <person name="Cotton J."/>
            <person name="Tsai J."/>
            <person name="Stanley E."/>
            <person name="Tracey A."/>
            <person name="Holroyd N."/>
            <person name="Lustigman S."/>
            <person name="Berriman M."/>
        </authorList>
    </citation>
    <scope>NUCLEOTIDE SEQUENCE</scope>
</reference>
<proteinExistence type="predicted"/>
<dbReference type="EnsemblMetazoa" id="OVOC544.1">
    <property type="protein sequence ID" value="OVOC544.1"/>
    <property type="gene ID" value="WBGene00237353"/>
</dbReference>
<name>A0A8R1TUC7_ONCVO</name>
<sequence length="173" mass="19390">MAPCPQPSSTATPTFLIPFALRTSGCNAIKEQGSDSAPVRTIAFIIIDHRCSNSYNKIATIEELDVNFLGLQAALRKVENAIPDGSLLVTNGISAIRQVLHPLALRLSFRLSPLFYKFIDISRFEALPLDENCSLEDELNLICDRIQYLCEVYRVNHIFLLAKYSKNCNQDEL</sequence>
<reference evidence="1" key="2">
    <citation type="submission" date="2022-06" db="UniProtKB">
        <authorList>
            <consortium name="EnsemblMetazoa"/>
        </authorList>
    </citation>
    <scope>IDENTIFICATION</scope>
</reference>
<dbReference type="AlphaFoldDB" id="A0A8R1TUC7"/>
<organism evidence="1 2">
    <name type="scientific">Onchocerca volvulus</name>
    <dbReference type="NCBI Taxonomy" id="6282"/>
    <lineage>
        <taxon>Eukaryota</taxon>
        <taxon>Metazoa</taxon>
        <taxon>Ecdysozoa</taxon>
        <taxon>Nematoda</taxon>
        <taxon>Chromadorea</taxon>
        <taxon>Rhabditida</taxon>
        <taxon>Spirurina</taxon>
        <taxon>Spiruromorpha</taxon>
        <taxon>Filarioidea</taxon>
        <taxon>Onchocercidae</taxon>
        <taxon>Onchocerca</taxon>
    </lineage>
</organism>
<evidence type="ECO:0000313" key="2">
    <source>
        <dbReference type="Proteomes" id="UP000024404"/>
    </source>
</evidence>
<accession>A0A8R1TUC7</accession>
<evidence type="ECO:0000313" key="1">
    <source>
        <dbReference type="EnsemblMetazoa" id="OVOC544.1"/>
    </source>
</evidence>
<dbReference type="EMBL" id="CMVM020000020">
    <property type="status" value="NOT_ANNOTATED_CDS"/>
    <property type="molecule type" value="Genomic_DNA"/>
</dbReference>
<dbReference type="OMA" id="GIHYLCE"/>
<dbReference type="Proteomes" id="UP000024404">
    <property type="component" value="Unassembled WGS sequence"/>
</dbReference>
<protein>
    <submittedName>
        <fullName evidence="1">Uncharacterized protein</fullName>
    </submittedName>
</protein>
<keyword evidence="2" id="KW-1185">Reference proteome</keyword>